<evidence type="ECO:0000313" key="2">
    <source>
        <dbReference type="Proteomes" id="UP000243799"/>
    </source>
</evidence>
<reference evidence="2" key="1">
    <citation type="submission" date="2016-10" db="EMBL/GenBank/DDBJ databases">
        <authorList>
            <person name="Varghese N."/>
            <person name="Submissions S."/>
        </authorList>
    </citation>
    <scope>NUCLEOTIDE SEQUENCE [LARGE SCALE GENOMIC DNA]</scope>
    <source>
        <strain evidence="2">CGMCC 4.3568</strain>
    </source>
</reference>
<dbReference type="RefSeq" id="WP_091667638.1">
    <property type="nucleotide sequence ID" value="NZ_FOKG01000001.1"/>
</dbReference>
<dbReference type="STRING" id="490629.SAMN05216266_1015"/>
<sequence length="134" mass="15018">MSEQPSIQAEVPTMEQLSGRELTALARSGDFAVDETTGDRMIESLESIVDSLESRWQALQKLQELPPLSATATAQWMAGRTVATAADERGLLTRLRQARAELPRYVEAIRLAKRNYYERDDEVRASVARLDPQV</sequence>
<name>A0A1I0V4S2_9PSEU</name>
<accession>A0A1I0V4S2</accession>
<evidence type="ECO:0000313" key="1">
    <source>
        <dbReference type="EMBL" id="SFA71349.1"/>
    </source>
</evidence>
<dbReference type="Proteomes" id="UP000243799">
    <property type="component" value="Unassembled WGS sequence"/>
</dbReference>
<organism evidence="1 2">
    <name type="scientific">Amycolatopsis marina</name>
    <dbReference type="NCBI Taxonomy" id="490629"/>
    <lineage>
        <taxon>Bacteria</taxon>
        <taxon>Bacillati</taxon>
        <taxon>Actinomycetota</taxon>
        <taxon>Actinomycetes</taxon>
        <taxon>Pseudonocardiales</taxon>
        <taxon>Pseudonocardiaceae</taxon>
        <taxon>Amycolatopsis</taxon>
    </lineage>
</organism>
<dbReference type="AlphaFoldDB" id="A0A1I0V4S2"/>
<protein>
    <recommendedName>
        <fullName evidence="3">PE family protein</fullName>
    </recommendedName>
</protein>
<evidence type="ECO:0008006" key="3">
    <source>
        <dbReference type="Google" id="ProtNLM"/>
    </source>
</evidence>
<keyword evidence="2" id="KW-1185">Reference proteome</keyword>
<dbReference type="OrthoDB" id="3699236at2"/>
<gene>
    <name evidence="1" type="ORF">SAMN05216266_1015</name>
</gene>
<dbReference type="EMBL" id="FOKG01000001">
    <property type="protein sequence ID" value="SFA71349.1"/>
    <property type="molecule type" value="Genomic_DNA"/>
</dbReference>
<proteinExistence type="predicted"/>